<dbReference type="Proteomes" id="UP000715441">
    <property type="component" value="Unassembled WGS sequence"/>
</dbReference>
<name>A0ABX1JAS6_9PSEU</name>
<accession>A0ABX1JAS6</accession>
<comment type="similarity">
    <text evidence="3">Belongs to the aldehyde dehydrogenase family.</text>
</comment>
<gene>
    <name evidence="5" type="ORF">HFP15_21775</name>
</gene>
<evidence type="ECO:0000259" key="4">
    <source>
        <dbReference type="Pfam" id="PF00171"/>
    </source>
</evidence>
<dbReference type="Gene3D" id="3.40.309.10">
    <property type="entry name" value="Aldehyde Dehydrogenase, Chain A, domain 2"/>
    <property type="match status" value="1"/>
</dbReference>
<dbReference type="InterPro" id="IPR016163">
    <property type="entry name" value="Ald_DH_C"/>
</dbReference>
<dbReference type="EMBL" id="JAAXLS010000015">
    <property type="protein sequence ID" value="NKQ55516.1"/>
    <property type="molecule type" value="Genomic_DNA"/>
</dbReference>
<dbReference type="Gene3D" id="3.40.605.10">
    <property type="entry name" value="Aldehyde Dehydrogenase, Chain A, domain 1"/>
    <property type="match status" value="1"/>
</dbReference>
<dbReference type="InterPro" id="IPR015590">
    <property type="entry name" value="Aldehyde_DH_dom"/>
</dbReference>
<dbReference type="PROSITE" id="PS00687">
    <property type="entry name" value="ALDEHYDE_DEHYDR_GLU"/>
    <property type="match status" value="1"/>
</dbReference>
<dbReference type="InterPro" id="IPR016162">
    <property type="entry name" value="Ald_DH_N"/>
</dbReference>
<sequence length="493" mass="51538">MTTTLSTPVGYLGAAGHVVPGDGQYFDIENPATGVTIGQAHEARPSEVDSVVGQAEQAFNGTWRDTAPDVRGALLRSWAERITAHREELAALELAEVGHVRAEVLGDIDTAARVLTYYGGLADKLEGTTFSQYPHRVAYGMDEPFGVVAGINAYNANMVFVAVKGGPALIAGNCIVFKAAELAPRSTFRMAELALEAGIPPGVVGVVTGRGETVGSLLSEHPAVGMVSFTGSPGAGRAVIGQSARNIAPVVLELGGKSPAILLPDADLDLALPSVLHSNFVKSGQSCIAGSRILVHESRYADVAQELAKRAAAVRVGLPADERSEMGTLISRRQREHVHGLVGRAVAGGATLLTGGAPAQDGPLAAGSFYQPTVLADVADDNPAATTEAFGPMASVLSYSDIDEALARANATSFGLSSQIWGNDARTIHYLAQHLVAGTVWVNAHRALHPTVPSGGMKRSGFGREFGIAAVREFTRHKSVVWDLTTDRALPYT</sequence>
<dbReference type="PROSITE" id="PS00070">
    <property type="entry name" value="ALDEHYDE_DEHYDR_CYS"/>
    <property type="match status" value="1"/>
</dbReference>
<evidence type="ECO:0000256" key="3">
    <source>
        <dbReference type="RuleBase" id="RU003345"/>
    </source>
</evidence>
<reference evidence="5 6" key="1">
    <citation type="submission" date="2020-04" db="EMBL/GenBank/DDBJ databases">
        <title>Novel species.</title>
        <authorList>
            <person name="Teo W.F.A."/>
            <person name="Lipun K."/>
            <person name="Srisuk N."/>
            <person name="Duangmal K."/>
        </authorList>
    </citation>
    <scope>NUCLEOTIDE SEQUENCE [LARGE SCALE GENOMIC DNA]</scope>
    <source>
        <strain evidence="5 6">K13G38</strain>
    </source>
</reference>
<comment type="caution">
    <text evidence="5">The sequence shown here is derived from an EMBL/GenBank/DDBJ whole genome shotgun (WGS) entry which is preliminary data.</text>
</comment>
<protein>
    <submittedName>
        <fullName evidence="5">Aldehyde dehydrogenase</fullName>
    </submittedName>
</protein>
<evidence type="ECO:0000313" key="5">
    <source>
        <dbReference type="EMBL" id="NKQ55516.1"/>
    </source>
</evidence>
<dbReference type="InterPro" id="IPR029510">
    <property type="entry name" value="Ald_DH_CS_GLU"/>
</dbReference>
<dbReference type="Pfam" id="PF00171">
    <property type="entry name" value="Aldedh"/>
    <property type="match status" value="1"/>
</dbReference>
<evidence type="ECO:0000256" key="2">
    <source>
        <dbReference type="PROSITE-ProRule" id="PRU10007"/>
    </source>
</evidence>
<evidence type="ECO:0000256" key="1">
    <source>
        <dbReference type="ARBA" id="ARBA00023002"/>
    </source>
</evidence>
<proteinExistence type="inferred from homology"/>
<keyword evidence="1 3" id="KW-0560">Oxidoreductase</keyword>
<dbReference type="SUPFAM" id="SSF53720">
    <property type="entry name" value="ALDH-like"/>
    <property type="match status" value="1"/>
</dbReference>
<dbReference type="InterPro" id="IPR016160">
    <property type="entry name" value="Ald_DH_CS_CYS"/>
</dbReference>
<feature type="active site" evidence="2">
    <location>
        <position position="253"/>
    </location>
</feature>
<dbReference type="PANTHER" id="PTHR11699">
    <property type="entry name" value="ALDEHYDE DEHYDROGENASE-RELATED"/>
    <property type="match status" value="1"/>
</dbReference>
<dbReference type="InterPro" id="IPR016161">
    <property type="entry name" value="Ald_DH/histidinol_DH"/>
</dbReference>
<feature type="domain" description="Aldehyde dehydrogenase" evidence="4">
    <location>
        <begin position="21"/>
        <end position="480"/>
    </location>
</feature>
<organism evidence="5 6">
    <name type="scientific">Amycolatopsis acididurans</name>
    <dbReference type="NCBI Taxonomy" id="2724524"/>
    <lineage>
        <taxon>Bacteria</taxon>
        <taxon>Bacillati</taxon>
        <taxon>Actinomycetota</taxon>
        <taxon>Actinomycetes</taxon>
        <taxon>Pseudonocardiales</taxon>
        <taxon>Pseudonocardiaceae</taxon>
        <taxon>Amycolatopsis</taxon>
    </lineage>
</organism>
<evidence type="ECO:0000313" key="6">
    <source>
        <dbReference type="Proteomes" id="UP000715441"/>
    </source>
</evidence>
<dbReference type="RefSeq" id="WP_168518548.1">
    <property type="nucleotide sequence ID" value="NZ_JAAXLS010000015.1"/>
</dbReference>
<keyword evidence="6" id="KW-1185">Reference proteome</keyword>